<evidence type="ECO:0000256" key="5">
    <source>
        <dbReference type="SAM" id="MobiDB-lite"/>
    </source>
</evidence>
<sequence>MIENNRKQNRIIAAIVAVILHALVLGVLFFIILPAVKIEEQGAVLVNIGDIDLSSGTFTPSPIEPVSTPPSAPARPSEPEAQEAEELLTQEDTEAPVVTPPKKKVKEQPKPKPKPKQEVRKPQKVEKPVDTEAKRREEEARKAEEQRRQEELQEQRRREAISKSVSGAFGTAKSKGSGTGDTGDRREGSPDGNVTQGGSNQGVGGFGSFNLSGRSLAGNGLVRPAYTAQEEGDIEVEITVNPQGEVIRARITRTKIESPEMRRSAINAAKATRFNPIEGISNNQTGTITYRYRLR</sequence>
<feature type="compositionally biased region" description="Acidic residues" evidence="5">
    <location>
        <begin position="80"/>
        <end position="94"/>
    </location>
</feature>
<accession>A0A0A2EU61</accession>
<dbReference type="EMBL" id="JQJD01000010">
    <property type="protein sequence ID" value="KGN82411.1"/>
    <property type="molecule type" value="Genomic_DNA"/>
</dbReference>
<keyword evidence="3 6" id="KW-1133">Transmembrane helix</keyword>
<keyword evidence="9" id="KW-1185">Reference proteome</keyword>
<name>A0A0A2EU61_PORCN</name>
<organism evidence="8 9">
    <name type="scientific">Porphyromonas cangingivalis</name>
    <dbReference type="NCBI Taxonomy" id="36874"/>
    <lineage>
        <taxon>Bacteria</taxon>
        <taxon>Pseudomonadati</taxon>
        <taxon>Bacteroidota</taxon>
        <taxon>Bacteroidia</taxon>
        <taxon>Bacteroidales</taxon>
        <taxon>Porphyromonadaceae</taxon>
        <taxon>Porphyromonas</taxon>
    </lineage>
</organism>
<keyword evidence="2 6" id="KW-0812">Transmembrane</keyword>
<protein>
    <recommendedName>
        <fullName evidence="7">TonB C-terminal domain-containing protein</fullName>
    </recommendedName>
</protein>
<dbReference type="GO" id="GO:0016020">
    <property type="term" value="C:membrane"/>
    <property type="evidence" value="ECO:0007669"/>
    <property type="project" value="UniProtKB-SubCell"/>
</dbReference>
<evidence type="ECO:0000313" key="9">
    <source>
        <dbReference type="Proteomes" id="UP000030125"/>
    </source>
</evidence>
<dbReference type="Gene3D" id="3.30.1150.10">
    <property type="match status" value="1"/>
</dbReference>
<evidence type="ECO:0000256" key="4">
    <source>
        <dbReference type="ARBA" id="ARBA00023136"/>
    </source>
</evidence>
<comment type="subcellular location">
    <subcellularLocation>
        <location evidence="1">Membrane</location>
        <topology evidence="1">Single-pass membrane protein</topology>
    </subcellularLocation>
</comment>
<dbReference type="Pfam" id="PF03544">
    <property type="entry name" value="TonB_C"/>
    <property type="match status" value="1"/>
</dbReference>
<dbReference type="GO" id="GO:0055085">
    <property type="term" value="P:transmembrane transport"/>
    <property type="evidence" value="ECO:0007669"/>
    <property type="project" value="InterPro"/>
</dbReference>
<dbReference type="Proteomes" id="UP000030125">
    <property type="component" value="Unassembled WGS sequence"/>
</dbReference>
<feature type="transmembrane region" description="Helical" evidence="6">
    <location>
        <begin position="12"/>
        <end position="33"/>
    </location>
</feature>
<evidence type="ECO:0000256" key="2">
    <source>
        <dbReference type="ARBA" id="ARBA00022692"/>
    </source>
</evidence>
<evidence type="ECO:0000259" key="7">
    <source>
        <dbReference type="Pfam" id="PF03544"/>
    </source>
</evidence>
<reference evidence="8 9" key="1">
    <citation type="submission" date="2014-08" db="EMBL/GenBank/DDBJ databases">
        <title>Porphyromonas cangingivalis strain:COT-109_OH1386 Genome sequencing.</title>
        <authorList>
            <person name="Wallis C."/>
            <person name="Deusch O."/>
            <person name="O'Flynn C."/>
            <person name="Davis I."/>
            <person name="Jospin G."/>
            <person name="Darling A.E."/>
            <person name="Coil D.A."/>
            <person name="Alexiev A."/>
            <person name="Horsfall A."/>
            <person name="Kirkwood N."/>
            <person name="Harris S."/>
            <person name="Eisen J.A."/>
        </authorList>
    </citation>
    <scope>NUCLEOTIDE SEQUENCE [LARGE SCALE GENOMIC DNA]</scope>
    <source>
        <strain evidence="9">COT-109 OH1386</strain>
    </source>
</reference>
<dbReference type="AlphaFoldDB" id="A0A0A2EU61"/>
<evidence type="ECO:0000313" key="8">
    <source>
        <dbReference type="EMBL" id="KGN82411.1"/>
    </source>
</evidence>
<dbReference type="InterPro" id="IPR037682">
    <property type="entry name" value="TonB_C"/>
</dbReference>
<comment type="caution">
    <text evidence="8">The sequence shown here is derived from an EMBL/GenBank/DDBJ whole genome shotgun (WGS) entry which is preliminary data.</text>
</comment>
<dbReference type="InterPro" id="IPR006260">
    <property type="entry name" value="TonB/TolA_C"/>
</dbReference>
<evidence type="ECO:0000256" key="6">
    <source>
        <dbReference type="SAM" id="Phobius"/>
    </source>
</evidence>
<gene>
    <name evidence="8" type="ORF">HQ35_02315</name>
</gene>
<evidence type="ECO:0000256" key="1">
    <source>
        <dbReference type="ARBA" id="ARBA00004167"/>
    </source>
</evidence>
<dbReference type="SUPFAM" id="SSF74653">
    <property type="entry name" value="TolA/TonB C-terminal domain"/>
    <property type="match status" value="1"/>
</dbReference>
<proteinExistence type="predicted"/>
<dbReference type="OrthoDB" id="9786892at2"/>
<dbReference type="NCBIfam" id="TIGR01352">
    <property type="entry name" value="tonB_Cterm"/>
    <property type="match status" value="1"/>
</dbReference>
<keyword evidence="4 6" id="KW-0472">Membrane</keyword>
<feature type="region of interest" description="Disordered" evidence="5">
    <location>
        <begin position="56"/>
        <end position="206"/>
    </location>
</feature>
<feature type="domain" description="TonB C-terminal" evidence="7">
    <location>
        <begin position="228"/>
        <end position="294"/>
    </location>
</feature>
<evidence type="ECO:0000256" key="3">
    <source>
        <dbReference type="ARBA" id="ARBA00022989"/>
    </source>
</evidence>
<dbReference type="RefSeq" id="WP_036850649.1">
    <property type="nucleotide sequence ID" value="NZ_JQJD01000010.1"/>
</dbReference>
<feature type="compositionally biased region" description="Basic and acidic residues" evidence="5">
    <location>
        <begin position="106"/>
        <end position="161"/>
    </location>
</feature>
<dbReference type="STRING" id="36874.HQ34_04695"/>